<dbReference type="InterPro" id="IPR013087">
    <property type="entry name" value="Znf_C2H2_type"/>
</dbReference>
<comment type="subcellular location">
    <subcellularLocation>
        <location evidence="1">Nucleus</location>
    </subcellularLocation>
</comment>
<feature type="domain" description="C2H2-type" evidence="11">
    <location>
        <begin position="96"/>
        <end position="123"/>
    </location>
</feature>
<dbReference type="FunFam" id="3.30.160.60:FF:004123">
    <property type="match status" value="1"/>
</dbReference>
<dbReference type="InterPro" id="IPR036236">
    <property type="entry name" value="Znf_C2H2_sf"/>
</dbReference>
<evidence type="ECO:0000313" key="12">
    <source>
        <dbReference type="EnsemblMetazoa" id="AMIN007058-PA"/>
    </source>
</evidence>
<dbReference type="AlphaFoldDB" id="A0A182W9N0"/>
<feature type="domain" description="C2H2-type" evidence="11">
    <location>
        <begin position="124"/>
        <end position="151"/>
    </location>
</feature>
<evidence type="ECO:0000256" key="7">
    <source>
        <dbReference type="ARBA" id="ARBA00023125"/>
    </source>
</evidence>
<dbReference type="GO" id="GO:0045892">
    <property type="term" value="P:negative regulation of DNA-templated transcription"/>
    <property type="evidence" value="ECO:0007669"/>
    <property type="project" value="UniProtKB-ARBA"/>
</dbReference>
<keyword evidence="6" id="KW-0805">Transcription regulation</keyword>
<dbReference type="Proteomes" id="UP000075920">
    <property type="component" value="Unassembled WGS sequence"/>
</dbReference>
<keyword evidence="3" id="KW-0677">Repeat</keyword>
<accession>A0A182W9N0</accession>
<keyword evidence="9" id="KW-0539">Nucleus</keyword>
<dbReference type="Pfam" id="PF13912">
    <property type="entry name" value="zf-C2H2_6"/>
    <property type="match status" value="1"/>
</dbReference>
<dbReference type="GO" id="GO:0005634">
    <property type="term" value="C:nucleus"/>
    <property type="evidence" value="ECO:0007669"/>
    <property type="project" value="UniProtKB-SubCell"/>
</dbReference>
<evidence type="ECO:0000256" key="8">
    <source>
        <dbReference type="ARBA" id="ARBA00023163"/>
    </source>
</evidence>
<evidence type="ECO:0000256" key="3">
    <source>
        <dbReference type="ARBA" id="ARBA00022737"/>
    </source>
</evidence>
<dbReference type="FunFam" id="3.30.160.60:FF:000495">
    <property type="entry name" value="zinc finger protein 668"/>
    <property type="match status" value="1"/>
</dbReference>
<dbReference type="EnsemblMetazoa" id="AMIN007058-RA">
    <property type="protein sequence ID" value="AMIN007058-PA"/>
    <property type="gene ID" value="AMIN007058"/>
</dbReference>
<organism evidence="12 13">
    <name type="scientific">Anopheles minimus</name>
    <dbReference type="NCBI Taxonomy" id="112268"/>
    <lineage>
        <taxon>Eukaryota</taxon>
        <taxon>Metazoa</taxon>
        <taxon>Ecdysozoa</taxon>
        <taxon>Arthropoda</taxon>
        <taxon>Hexapoda</taxon>
        <taxon>Insecta</taxon>
        <taxon>Pterygota</taxon>
        <taxon>Neoptera</taxon>
        <taxon>Endopterygota</taxon>
        <taxon>Diptera</taxon>
        <taxon>Nematocera</taxon>
        <taxon>Culicoidea</taxon>
        <taxon>Culicidae</taxon>
        <taxon>Anophelinae</taxon>
        <taxon>Anopheles</taxon>
    </lineage>
</organism>
<evidence type="ECO:0000256" key="9">
    <source>
        <dbReference type="ARBA" id="ARBA00023242"/>
    </source>
</evidence>
<keyword evidence="2" id="KW-0479">Metal-binding</keyword>
<protein>
    <recommendedName>
        <fullName evidence="11">C2H2-type domain-containing protein</fullName>
    </recommendedName>
</protein>
<feature type="domain" description="C2H2-type" evidence="11">
    <location>
        <begin position="39"/>
        <end position="66"/>
    </location>
</feature>
<dbReference type="FunFam" id="3.30.160.60:FF:000322">
    <property type="entry name" value="GDNF-inducible zinc finger protein 1"/>
    <property type="match status" value="1"/>
</dbReference>
<keyword evidence="13" id="KW-1185">Reference proteome</keyword>
<evidence type="ECO:0000256" key="4">
    <source>
        <dbReference type="ARBA" id="ARBA00022771"/>
    </source>
</evidence>
<evidence type="ECO:0000259" key="11">
    <source>
        <dbReference type="PROSITE" id="PS50157"/>
    </source>
</evidence>
<dbReference type="PROSITE" id="PS50157">
    <property type="entry name" value="ZINC_FINGER_C2H2_2"/>
    <property type="match status" value="7"/>
</dbReference>
<sequence>MLSVEILHRLDSTVSSLDMCSRDANPCDDQLDSDNNNIRPCPHCKKQFSCKSTLDRHLRRHTDERPFRCANCPKAFRLSSTLSAHKKLHDQRGPSLRCETCGRTFTQPSALSSHRLLHRPDRPHCCNLCGKQFVRLHALKTHVLCHANERPFACDQCGKTFTEKHVLVRHRKTHNDERPHECEVCSKAFKERYDLLRHMLIHSGLRPYKCPDCSKTFIQSNALAKHRKCHERERILGHQMDTVYFDSKSVEVSPIAKEDFFTNNIQSPRLFLHTAVINKLLFVASTDEGTGKSDTDQRLTKVSATTLRTGHVQRSSPGCGIVFVTFISRKELTGSDFAWKL</sequence>
<evidence type="ECO:0000256" key="2">
    <source>
        <dbReference type="ARBA" id="ARBA00022723"/>
    </source>
</evidence>
<dbReference type="Pfam" id="PF00096">
    <property type="entry name" value="zf-C2H2"/>
    <property type="match status" value="5"/>
</dbReference>
<evidence type="ECO:0000313" key="13">
    <source>
        <dbReference type="Proteomes" id="UP000075920"/>
    </source>
</evidence>
<reference evidence="12" key="2">
    <citation type="submission" date="2020-05" db="UniProtKB">
        <authorList>
            <consortium name="EnsemblMetazoa"/>
        </authorList>
    </citation>
    <scope>IDENTIFICATION</scope>
    <source>
        <strain evidence="12">MINIMUS1</strain>
    </source>
</reference>
<dbReference type="PANTHER" id="PTHR24381">
    <property type="entry name" value="ZINC FINGER PROTEIN"/>
    <property type="match status" value="1"/>
</dbReference>
<dbReference type="FunFam" id="3.30.160.60:FF:000303">
    <property type="entry name" value="Zinc finger protein 41"/>
    <property type="match status" value="1"/>
</dbReference>
<feature type="domain" description="C2H2-type" evidence="11">
    <location>
        <begin position="208"/>
        <end position="235"/>
    </location>
</feature>
<dbReference type="GO" id="GO:0000981">
    <property type="term" value="F:DNA-binding transcription factor activity, RNA polymerase II-specific"/>
    <property type="evidence" value="ECO:0007669"/>
    <property type="project" value="TreeGrafter"/>
</dbReference>
<keyword evidence="5" id="KW-0862">Zinc</keyword>
<keyword evidence="7" id="KW-0238">DNA-binding</keyword>
<feature type="domain" description="C2H2-type" evidence="11">
    <location>
        <begin position="152"/>
        <end position="179"/>
    </location>
</feature>
<proteinExistence type="predicted"/>
<dbReference type="Pfam" id="PF13894">
    <property type="entry name" value="zf-C2H2_4"/>
    <property type="match status" value="1"/>
</dbReference>
<dbReference type="PROSITE" id="PS00028">
    <property type="entry name" value="ZINC_FINGER_C2H2_1"/>
    <property type="match status" value="7"/>
</dbReference>
<keyword evidence="8" id="KW-0804">Transcription</keyword>
<dbReference type="SUPFAM" id="SSF57667">
    <property type="entry name" value="beta-beta-alpha zinc fingers"/>
    <property type="match status" value="4"/>
</dbReference>
<evidence type="ECO:0000256" key="10">
    <source>
        <dbReference type="PROSITE-ProRule" id="PRU00042"/>
    </source>
</evidence>
<reference evidence="13" key="1">
    <citation type="submission" date="2013-03" db="EMBL/GenBank/DDBJ databases">
        <title>The Genome Sequence of Anopheles minimus MINIMUS1.</title>
        <authorList>
            <consortium name="The Broad Institute Genomics Platform"/>
            <person name="Neafsey D.E."/>
            <person name="Walton C."/>
            <person name="Walker B."/>
            <person name="Young S.K."/>
            <person name="Zeng Q."/>
            <person name="Gargeya S."/>
            <person name="Fitzgerald M."/>
            <person name="Haas B."/>
            <person name="Abouelleil A."/>
            <person name="Allen A.W."/>
            <person name="Alvarado L."/>
            <person name="Arachchi H.M."/>
            <person name="Berlin A.M."/>
            <person name="Chapman S.B."/>
            <person name="Gainer-Dewar J."/>
            <person name="Goldberg J."/>
            <person name="Griggs A."/>
            <person name="Gujja S."/>
            <person name="Hansen M."/>
            <person name="Howarth C."/>
            <person name="Imamovic A."/>
            <person name="Ireland A."/>
            <person name="Larimer J."/>
            <person name="McCowan C."/>
            <person name="Murphy C."/>
            <person name="Pearson M."/>
            <person name="Poon T.W."/>
            <person name="Priest M."/>
            <person name="Roberts A."/>
            <person name="Saif S."/>
            <person name="Shea T."/>
            <person name="Sisk P."/>
            <person name="Sykes S."/>
            <person name="Wortman J."/>
            <person name="Nusbaum C."/>
            <person name="Birren B."/>
        </authorList>
    </citation>
    <scope>NUCLEOTIDE SEQUENCE [LARGE SCALE GENOMIC DNA]</scope>
    <source>
        <strain evidence="13">MINIMUS1</strain>
    </source>
</reference>
<evidence type="ECO:0000256" key="6">
    <source>
        <dbReference type="ARBA" id="ARBA00023015"/>
    </source>
</evidence>
<dbReference type="VEuPathDB" id="VectorBase:AMIN007058"/>
<dbReference type="PANTHER" id="PTHR24381:SF393">
    <property type="entry name" value="CHROMATIN-LINKED ADAPTOR FOR MSL PROTEINS, ISOFORM B"/>
    <property type="match status" value="1"/>
</dbReference>
<feature type="domain" description="C2H2-type" evidence="11">
    <location>
        <begin position="180"/>
        <end position="207"/>
    </location>
</feature>
<dbReference type="GO" id="GO:0000977">
    <property type="term" value="F:RNA polymerase II transcription regulatory region sequence-specific DNA binding"/>
    <property type="evidence" value="ECO:0007669"/>
    <property type="project" value="TreeGrafter"/>
</dbReference>
<evidence type="ECO:0000256" key="5">
    <source>
        <dbReference type="ARBA" id="ARBA00022833"/>
    </source>
</evidence>
<name>A0A182W9N0_9DIPT</name>
<dbReference type="Gene3D" id="3.30.160.60">
    <property type="entry name" value="Classic Zinc Finger"/>
    <property type="match status" value="7"/>
</dbReference>
<dbReference type="SMART" id="SM00355">
    <property type="entry name" value="ZnF_C2H2"/>
    <property type="match status" value="7"/>
</dbReference>
<dbReference type="STRING" id="112268.A0A182W9N0"/>
<feature type="domain" description="C2H2-type" evidence="11">
    <location>
        <begin position="67"/>
        <end position="94"/>
    </location>
</feature>
<evidence type="ECO:0000256" key="1">
    <source>
        <dbReference type="ARBA" id="ARBA00004123"/>
    </source>
</evidence>
<dbReference type="GO" id="GO:0008270">
    <property type="term" value="F:zinc ion binding"/>
    <property type="evidence" value="ECO:0007669"/>
    <property type="project" value="UniProtKB-KW"/>
</dbReference>
<keyword evidence="4 10" id="KW-0863">Zinc-finger</keyword>